<evidence type="ECO:0000256" key="2">
    <source>
        <dbReference type="ARBA" id="ARBA00009772"/>
    </source>
</evidence>
<feature type="transmembrane region" description="Helical" evidence="7">
    <location>
        <begin position="177"/>
        <end position="201"/>
    </location>
</feature>
<dbReference type="OrthoDB" id="9797790at2"/>
<reference evidence="8 9" key="1">
    <citation type="submission" date="2019-02" db="EMBL/GenBank/DDBJ databases">
        <title>Deep-cultivation of Planctomycetes and their phenomic and genomic characterization uncovers novel biology.</title>
        <authorList>
            <person name="Wiegand S."/>
            <person name="Jogler M."/>
            <person name="Boedeker C."/>
            <person name="Pinto D."/>
            <person name="Vollmers J."/>
            <person name="Rivas-Marin E."/>
            <person name="Kohn T."/>
            <person name="Peeters S.H."/>
            <person name="Heuer A."/>
            <person name="Rast P."/>
            <person name="Oberbeckmann S."/>
            <person name="Bunk B."/>
            <person name="Jeske O."/>
            <person name="Meyerdierks A."/>
            <person name="Storesund J.E."/>
            <person name="Kallscheuer N."/>
            <person name="Luecker S."/>
            <person name="Lage O.M."/>
            <person name="Pohl T."/>
            <person name="Merkel B.J."/>
            <person name="Hornburger P."/>
            <person name="Mueller R.-W."/>
            <person name="Bruemmer F."/>
            <person name="Labrenz M."/>
            <person name="Spormann A.M."/>
            <person name="Op den Camp H."/>
            <person name="Overmann J."/>
            <person name="Amann R."/>
            <person name="Jetten M.S.M."/>
            <person name="Mascher T."/>
            <person name="Medema M.H."/>
            <person name="Devos D.P."/>
            <person name="Kaster A.-K."/>
            <person name="Ovreas L."/>
            <person name="Rohde M."/>
            <person name="Galperin M.Y."/>
            <person name="Jogler C."/>
        </authorList>
    </citation>
    <scope>NUCLEOTIDE SEQUENCE [LARGE SCALE GENOMIC DNA]</scope>
    <source>
        <strain evidence="8 9">Pla163</strain>
    </source>
</reference>
<protein>
    <submittedName>
        <fullName evidence="8">Flagellar biosynthesis protein FliR</fullName>
    </submittedName>
</protein>
<dbReference type="EMBL" id="CP036290">
    <property type="protein sequence ID" value="QDU86469.1"/>
    <property type="molecule type" value="Genomic_DNA"/>
</dbReference>
<evidence type="ECO:0000256" key="4">
    <source>
        <dbReference type="ARBA" id="ARBA00022692"/>
    </source>
</evidence>
<sequence>MFPTDATLAAFGLFLVRSSALVVAVPLVSKIGFAMYKIALVVVLAGVMYSTCGTPAVEFDGFLDWGLLAIREFLIGLGLAMLLQVALLAARVGGELVGLEMGIQMGAQVDPVSGVSTPLIASYYEEVLIIGLFAVNGHHWIVRGLRESFERAPVGSAYFDLGIVELITTFFREMFSAGLAFVAPIVVLMSLVSLVVGLIARTVPQINVLELSFTLRIAVALVGLVLFAPGLEVLVSVVMDQLDQYTSAFLDLLEA</sequence>
<evidence type="ECO:0000256" key="5">
    <source>
        <dbReference type="ARBA" id="ARBA00022989"/>
    </source>
</evidence>
<keyword evidence="8" id="KW-0282">Flagellum</keyword>
<dbReference type="RefSeq" id="WP_145191745.1">
    <property type="nucleotide sequence ID" value="NZ_CP036290.1"/>
</dbReference>
<dbReference type="PRINTS" id="PR00953">
    <property type="entry name" value="TYPE3IMRPROT"/>
</dbReference>
<feature type="transmembrane region" description="Helical" evidence="7">
    <location>
        <begin position="73"/>
        <end position="92"/>
    </location>
</feature>
<evidence type="ECO:0000313" key="9">
    <source>
        <dbReference type="Proteomes" id="UP000319342"/>
    </source>
</evidence>
<name>A0A518D4S4_9BACT</name>
<gene>
    <name evidence="8" type="ORF">Pla163_36200</name>
</gene>
<feature type="transmembrane region" description="Helical" evidence="7">
    <location>
        <begin position="34"/>
        <end position="52"/>
    </location>
</feature>
<dbReference type="GO" id="GO:0005886">
    <property type="term" value="C:plasma membrane"/>
    <property type="evidence" value="ECO:0007669"/>
    <property type="project" value="UniProtKB-SubCell"/>
</dbReference>
<keyword evidence="3" id="KW-1003">Cell membrane</keyword>
<keyword evidence="6 7" id="KW-0472">Membrane</keyword>
<keyword evidence="8" id="KW-0969">Cilium</keyword>
<keyword evidence="9" id="KW-1185">Reference proteome</keyword>
<keyword evidence="8" id="KW-0966">Cell projection</keyword>
<feature type="transmembrane region" description="Helical" evidence="7">
    <location>
        <begin position="213"/>
        <end position="239"/>
    </location>
</feature>
<comment type="similarity">
    <text evidence="2">Belongs to the FliR/MopE/SpaR family.</text>
</comment>
<dbReference type="Pfam" id="PF01311">
    <property type="entry name" value="Bac_export_1"/>
    <property type="match status" value="1"/>
</dbReference>
<dbReference type="PANTHER" id="PTHR30065:SF1">
    <property type="entry name" value="SURFACE PRESENTATION OF ANTIGENS PROTEIN SPAR"/>
    <property type="match status" value="1"/>
</dbReference>
<dbReference type="Proteomes" id="UP000319342">
    <property type="component" value="Chromosome"/>
</dbReference>
<evidence type="ECO:0000256" key="3">
    <source>
        <dbReference type="ARBA" id="ARBA00022475"/>
    </source>
</evidence>
<evidence type="ECO:0000256" key="1">
    <source>
        <dbReference type="ARBA" id="ARBA00004651"/>
    </source>
</evidence>
<evidence type="ECO:0000256" key="7">
    <source>
        <dbReference type="SAM" id="Phobius"/>
    </source>
</evidence>
<accession>A0A518D4S4</accession>
<keyword evidence="4 7" id="KW-0812">Transmembrane</keyword>
<proteinExistence type="inferred from homology"/>
<dbReference type="AlphaFoldDB" id="A0A518D4S4"/>
<evidence type="ECO:0000313" key="8">
    <source>
        <dbReference type="EMBL" id="QDU86469.1"/>
    </source>
</evidence>
<dbReference type="GO" id="GO:0006605">
    <property type="term" value="P:protein targeting"/>
    <property type="evidence" value="ECO:0007669"/>
    <property type="project" value="InterPro"/>
</dbReference>
<dbReference type="PANTHER" id="PTHR30065">
    <property type="entry name" value="FLAGELLAR BIOSYNTHETIC PROTEIN FLIR"/>
    <property type="match status" value="1"/>
</dbReference>
<comment type="subcellular location">
    <subcellularLocation>
        <location evidence="1">Cell membrane</location>
        <topology evidence="1">Multi-pass membrane protein</topology>
    </subcellularLocation>
</comment>
<dbReference type="InterPro" id="IPR002010">
    <property type="entry name" value="T3SS_IM_R"/>
</dbReference>
<evidence type="ECO:0000256" key="6">
    <source>
        <dbReference type="ARBA" id="ARBA00023136"/>
    </source>
</evidence>
<organism evidence="8 9">
    <name type="scientific">Rohdeia mirabilis</name>
    <dbReference type="NCBI Taxonomy" id="2528008"/>
    <lineage>
        <taxon>Bacteria</taxon>
        <taxon>Pseudomonadati</taxon>
        <taxon>Planctomycetota</taxon>
        <taxon>Planctomycetia</taxon>
        <taxon>Planctomycetia incertae sedis</taxon>
        <taxon>Rohdeia</taxon>
    </lineage>
</organism>
<keyword evidence="5 7" id="KW-1133">Transmembrane helix</keyword>